<dbReference type="EMBL" id="JASSPP010000008">
    <property type="protein sequence ID" value="MDK9580888.1"/>
    <property type="molecule type" value="Genomic_DNA"/>
</dbReference>
<dbReference type="InterPro" id="IPR032585">
    <property type="entry name" value="DUF4912"/>
</dbReference>
<evidence type="ECO:0000313" key="1">
    <source>
        <dbReference type="EMBL" id="MDK9580888.1"/>
    </source>
</evidence>
<dbReference type="RefSeq" id="WP_066729811.1">
    <property type="nucleotide sequence ID" value="NZ_CAMPUK010000007.1"/>
</dbReference>
<dbReference type="Pfam" id="PF16258">
    <property type="entry name" value="DUF4912"/>
    <property type="match status" value="1"/>
</dbReference>
<reference evidence="1 2" key="1">
    <citation type="submission" date="2023-06" db="EMBL/GenBank/DDBJ databases">
        <title>Antibody response to the Sneathia vaginalis cytopathogenic toxin A during pregnancy.</title>
        <authorList>
            <person name="Mccoy Z.T."/>
            <person name="Serrano M.G."/>
            <person name="Spaine K."/>
            <person name="Edwards D.J."/>
            <person name="Buck G.A."/>
            <person name="Jefferson K."/>
        </authorList>
    </citation>
    <scope>NUCLEOTIDE SEQUENCE [LARGE SCALE GENOMIC DNA]</scope>
    <source>
        <strain evidence="1 2">CCUG 42621</strain>
    </source>
</reference>
<gene>
    <name evidence="1" type="ORF">QQA45_05090</name>
</gene>
<proteinExistence type="predicted"/>
<dbReference type="Proteomes" id="UP001225134">
    <property type="component" value="Unassembled WGS sequence"/>
</dbReference>
<keyword evidence="2" id="KW-1185">Reference proteome</keyword>
<evidence type="ECO:0000313" key="2">
    <source>
        <dbReference type="Proteomes" id="UP001225134"/>
    </source>
</evidence>
<protein>
    <submittedName>
        <fullName evidence="1">DUF4912 domain-containing protein</fullName>
    </submittedName>
</protein>
<name>A0ABT7HK34_9FUSO</name>
<sequence>MRTSRNYYSTKLIQSIPVRVRRKPGYLKKLYLKYDKEIKNVNNEEFLKTKYSKGTDKFFDKAPLPNRYYTNEIALLPKNITTLYAYWEIREDTFEHLKKNFNVFDQASILLYKNGQLFRKIHNISRFGSYYILNVEADKKYHALLGFFNPENHFFTVAKSTTVISPSGKVSNRLATVWGLPYWLNGQIFMNKYNKENLPNNSEYISEILDNMYLDSSFYENKNIRFGSSEKANIRTLGSSKLGSSERNL</sequence>
<organism evidence="1 2">
    <name type="scientific">Sneathia sanguinegens</name>
    <dbReference type="NCBI Taxonomy" id="40543"/>
    <lineage>
        <taxon>Bacteria</taxon>
        <taxon>Fusobacteriati</taxon>
        <taxon>Fusobacteriota</taxon>
        <taxon>Fusobacteriia</taxon>
        <taxon>Fusobacteriales</taxon>
        <taxon>Leptotrichiaceae</taxon>
        <taxon>Sneathia</taxon>
    </lineage>
</organism>
<accession>A0ABT7HK34</accession>
<comment type="caution">
    <text evidence="1">The sequence shown here is derived from an EMBL/GenBank/DDBJ whole genome shotgun (WGS) entry which is preliminary data.</text>
</comment>